<proteinExistence type="predicted"/>
<accession>A0A4Q7PFN8</accession>
<gene>
    <name evidence="1" type="ORF">BC751_4303</name>
</gene>
<protein>
    <submittedName>
        <fullName evidence="1">Uncharacterized protein</fullName>
    </submittedName>
</protein>
<evidence type="ECO:0000313" key="2">
    <source>
        <dbReference type="Proteomes" id="UP000292209"/>
    </source>
</evidence>
<comment type="caution">
    <text evidence="1">The sequence shown here is derived from an EMBL/GenBank/DDBJ whole genome shotgun (WGS) entry which is preliminary data.</text>
</comment>
<sequence>MNKSMLFFCILIFGLIRIGWSQEPCPPGFLTIRWTKSDDFTDPTGIDKNNRLNAAFLSSQPAMIPRLNKALDWFKRHEKLLDGAFRVWSRNHFSPGNPHPDALASDSWYQSTGRLGHYYLSISSRFTSCEGEKAKEYLGPAWVHIRFNHFDHIATTIRTKDGPYLLNGKPIYEIPELHSSNGRIDYYEYPGDAPDYVVNYTGWWFKHAFILRNSEKPFFIPLTQREFLQEYLIGLEKFYLEVRNLIVNHTQVYSPEEILAERDARIAEIKKNAEERGLSQNSLEHSLKTTEEFYRNKLEEEKNKISVQSAEIDKQFKESTNLIKEYLDTQPESILKKPIRKFDIIFSYEVAAIQHLLEELNAPMPERVWGLNTQIVYINPEYFDATLSPDVPQMIALEIVNLENTHLHLNRLAYYLRENWDFGELMELLK</sequence>
<keyword evidence="2" id="KW-1185">Reference proteome</keyword>
<dbReference type="AlphaFoldDB" id="A0A4Q7PFN8"/>
<name>A0A4Q7PFN8_9BACT</name>
<evidence type="ECO:0000313" key="1">
    <source>
        <dbReference type="EMBL" id="RZS98638.1"/>
    </source>
</evidence>
<dbReference type="EMBL" id="SGXG01000001">
    <property type="protein sequence ID" value="RZS98638.1"/>
    <property type="molecule type" value="Genomic_DNA"/>
</dbReference>
<dbReference type="Proteomes" id="UP000292209">
    <property type="component" value="Unassembled WGS sequence"/>
</dbReference>
<reference evidence="1 2" key="1">
    <citation type="submission" date="2019-02" db="EMBL/GenBank/DDBJ databases">
        <title>Genomic Encyclopedia of Archaeal and Bacterial Type Strains, Phase II (KMG-II): from individual species to whole genera.</title>
        <authorList>
            <person name="Goeker M."/>
        </authorList>
    </citation>
    <scope>NUCLEOTIDE SEQUENCE [LARGE SCALE GENOMIC DNA]</scope>
    <source>
        <strain evidence="1 2">DSM 21411</strain>
    </source>
</reference>
<dbReference type="RefSeq" id="WP_130277302.1">
    <property type="nucleotide sequence ID" value="NZ_SGXG01000001.1"/>
</dbReference>
<organism evidence="1 2">
    <name type="scientific">Cecembia calidifontis</name>
    <dbReference type="NCBI Taxonomy" id="1187080"/>
    <lineage>
        <taxon>Bacteria</taxon>
        <taxon>Pseudomonadati</taxon>
        <taxon>Bacteroidota</taxon>
        <taxon>Cytophagia</taxon>
        <taxon>Cytophagales</taxon>
        <taxon>Cyclobacteriaceae</taxon>
        <taxon>Cecembia</taxon>
    </lineage>
</organism>
<dbReference type="OrthoDB" id="1492733at2"/>